<feature type="region of interest" description="Disordered" evidence="1">
    <location>
        <begin position="94"/>
        <end position="122"/>
    </location>
</feature>
<gene>
    <name evidence="2" type="ORF">PC117_g1679</name>
</gene>
<evidence type="ECO:0000256" key="1">
    <source>
        <dbReference type="SAM" id="MobiDB-lite"/>
    </source>
</evidence>
<feature type="compositionally biased region" description="Low complexity" evidence="1">
    <location>
        <begin position="1"/>
        <end position="17"/>
    </location>
</feature>
<feature type="region of interest" description="Disordered" evidence="1">
    <location>
        <begin position="1"/>
        <end position="29"/>
    </location>
</feature>
<comment type="caution">
    <text evidence="2">The sequence shown here is derived from an EMBL/GenBank/DDBJ whole genome shotgun (WGS) entry which is preliminary data.</text>
</comment>
<organism evidence="2 3">
    <name type="scientific">Phytophthora cactorum</name>
    <dbReference type="NCBI Taxonomy" id="29920"/>
    <lineage>
        <taxon>Eukaryota</taxon>
        <taxon>Sar</taxon>
        <taxon>Stramenopiles</taxon>
        <taxon>Oomycota</taxon>
        <taxon>Peronosporomycetes</taxon>
        <taxon>Peronosporales</taxon>
        <taxon>Peronosporaceae</taxon>
        <taxon>Phytophthora</taxon>
    </lineage>
</organism>
<proteinExistence type="predicted"/>
<protein>
    <submittedName>
        <fullName evidence="2">Uncharacterized protein</fullName>
    </submittedName>
</protein>
<evidence type="ECO:0000313" key="3">
    <source>
        <dbReference type="Proteomes" id="UP000736787"/>
    </source>
</evidence>
<dbReference type="EMBL" id="RCMK01000020">
    <property type="protein sequence ID" value="KAG2953860.1"/>
    <property type="molecule type" value="Genomic_DNA"/>
</dbReference>
<dbReference type="VEuPathDB" id="FungiDB:PC110_g7717"/>
<reference evidence="2" key="1">
    <citation type="submission" date="2018-10" db="EMBL/GenBank/DDBJ databases">
        <title>Effector identification in a new, highly contiguous assembly of the strawberry crown rot pathogen Phytophthora cactorum.</title>
        <authorList>
            <person name="Armitage A.D."/>
            <person name="Nellist C.F."/>
            <person name="Bates H."/>
            <person name="Vickerstaff R.J."/>
            <person name="Harrison R.J."/>
        </authorList>
    </citation>
    <scope>NUCLEOTIDE SEQUENCE</scope>
    <source>
        <strain evidence="2">4040</strain>
    </source>
</reference>
<dbReference type="AlphaFoldDB" id="A0A8T1EJK1"/>
<name>A0A8T1EJK1_9STRA</name>
<accession>A0A8T1EJK1</accession>
<sequence>MPSPSSSSTSNADSSTPRTHGRLRRQKTTENEQLRWDKFNITLLIKYLETRLQLLEDGEGYSEAELLAETTALHIALKARELHRHMLKQLQAVDEPEDHHEQKKTARPGMQGETKGAVAEAVGDAEDLRRQATKMVADLEHQGGAMRQLRGDYERTLDTIYELETQVRRLNNVEDVNEQTQTTAERDRVVHDRCSEDKQYPLSSDKLSKVLEEERRGADVLHTGWCAGVLAAERETAVQKLEMELSGAKDENQP</sequence>
<dbReference type="VEuPathDB" id="FungiDB:PC110_g7718"/>
<dbReference type="Proteomes" id="UP000736787">
    <property type="component" value="Unassembled WGS sequence"/>
</dbReference>
<evidence type="ECO:0000313" key="2">
    <source>
        <dbReference type="EMBL" id="KAG2953860.1"/>
    </source>
</evidence>